<dbReference type="SMART" id="SM00448">
    <property type="entry name" value="REC"/>
    <property type="match status" value="1"/>
</dbReference>
<dbReference type="InterPro" id="IPR011006">
    <property type="entry name" value="CheY-like_superfamily"/>
</dbReference>
<dbReference type="InterPro" id="IPR001789">
    <property type="entry name" value="Sig_transdc_resp-reg_receiver"/>
</dbReference>
<organism evidence="8 9">
    <name type="scientific">Isosphaera pallida (strain ATCC 43644 / DSM 9630 / IS1B)</name>
    <dbReference type="NCBI Taxonomy" id="575540"/>
    <lineage>
        <taxon>Bacteria</taxon>
        <taxon>Pseudomonadati</taxon>
        <taxon>Planctomycetota</taxon>
        <taxon>Planctomycetia</taxon>
        <taxon>Isosphaerales</taxon>
        <taxon>Isosphaeraceae</taxon>
        <taxon>Isosphaera</taxon>
    </lineage>
</organism>
<dbReference type="Proteomes" id="UP000008631">
    <property type="component" value="Chromosome"/>
</dbReference>
<name>E8R3Y1_ISOPI</name>
<dbReference type="OrthoDB" id="9792240at2"/>
<dbReference type="Gene3D" id="3.30.565.10">
    <property type="entry name" value="Histidine kinase-like ATPase, C-terminal domain"/>
    <property type="match status" value="1"/>
</dbReference>
<dbReference type="GO" id="GO:0006355">
    <property type="term" value="P:regulation of DNA-templated transcription"/>
    <property type="evidence" value="ECO:0007669"/>
    <property type="project" value="TreeGrafter"/>
</dbReference>
<accession>E8R3Y1</accession>
<protein>
    <submittedName>
        <fullName evidence="8">Response regulator receiver protein</fullName>
    </submittedName>
</protein>
<sequence>MAMVRRAVLVVGNAAMAESLARMLSEAGFEPFVAQPQTDPVDLVHAHHPHVVLLDREWKAGDRDALELCRTLKYQRETNLVPVILITNGDSSDDRLDGVRVGADAYLARPVRPEDLTRALDQATAWRREHERHGLAGEIRFRIRSEFEYLRQLNDMLADLFAHTRLTDKQIKELRQAVHEMGGNAIEWGHRRNADLPLAVTYRIYPDKVTLIVRDQGPGFDRNNLPHAASEDDPVAHMEYRMAHNMRDGGFGIMMARGLVDEFAYNEEGNEVTLVKRFPPAE</sequence>
<dbReference type="eggNOG" id="COG2172">
    <property type="taxonomic scope" value="Bacteria"/>
</dbReference>
<keyword evidence="1 6" id="KW-0597">Phosphoprotein</keyword>
<keyword evidence="2" id="KW-0902">Two-component regulatory system</keyword>
<dbReference type="PANTHER" id="PTHR48111:SF1">
    <property type="entry name" value="TWO-COMPONENT RESPONSE REGULATOR ORR33"/>
    <property type="match status" value="1"/>
</dbReference>
<feature type="modified residue" description="4-aspartylphosphate" evidence="6">
    <location>
        <position position="55"/>
    </location>
</feature>
<evidence type="ECO:0000256" key="4">
    <source>
        <dbReference type="ARBA" id="ARBA00023125"/>
    </source>
</evidence>
<evidence type="ECO:0000256" key="5">
    <source>
        <dbReference type="ARBA" id="ARBA00023163"/>
    </source>
</evidence>
<dbReference type="PANTHER" id="PTHR48111">
    <property type="entry name" value="REGULATOR OF RPOS"/>
    <property type="match status" value="1"/>
</dbReference>
<dbReference type="InterPro" id="IPR003594">
    <property type="entry name" value="HATPase_dom"/>
</dbReference>
<reference evidence="8 9" key="2">
    <citation type="journal article" date="2011" name="Stand. Genomic Sci.">
        <title>Complete genome sequence of Isosphaera pallida type strain (IS1B).</title>
        <authorList>
            <consortium name="US DOE Joint Genome Institute (JGI-PGF)"/>
            <person name="Goker M."/>
            <person name="Cleland D."/>
            <person name="Saunders E."/>
            <person name="Lapidus A."/>
            <person name="Nolan M."/>
            <person name="Lucas S."/>
            <person name="Hammon N."/>
            <person name="Deshpande S."/>
            <person name="Cheng J.F."/>
            <person name="Tapia R."/>
            <person name="Han C."/>
            <person name="Goodwin L."/>
            <person name="Pitluck S."/>
            <person name="Liolios K."/>
            <person name="Pagani I."/>
            <person name="Ivanova N."/>
            <person name="Mavromatis K."/>
            <person name="Pati A."/>
            <person name="Chen A."/>
            <person name="Palaniappan K."/>
            <person name="Land M."/>
            <person name="Hauser L."/>
            <person name="Chang Y.J."/>
            <person name="Jeffries C.D."/>
            <person name="Detter J.C."/>
            <person name="Beck B."/>
            <person name="Woyke T."/>
            <person name="Bristow J."/>
            <person name="Eisen J.A."/>
            <person name="Markowitz V."/>
            <person name="Hugenholtz P."/>
            <person name="Kyrpides N.C."/>
            <person name="Klenk H.P."/>
        </authorList>
    </citation>
    <scope>NUCLEOTIDE SEQUENCE [LARGE SCALE GENOMIC DNA]</scope>
    <source>
        <strain evidence="9">ATCC 43644 / DSM 9630 / IS1B</strain>
    </source>
</reference>
<gene>
    <name evidence="8" type="ordered locus">Isop_3147</name>
</gene>
<keyword evidence="9" id="KW-1185">Reference proteome</keyword>
<evidence type="ECO:0000259" key="7">
    <source>
        <dbReference type="PROSITE" id="PS50110"/>
    </source>
</evidence>
<evidence type="ECO:0000256" key="2">
    <source>
        <dbReference type="ARBA" id="ARBA00023012"/>
    </source>
</evidence>
<dbReference type="SUPFAM" id="SSF55874">
    <property type="entry name" value="ATPase domain of HSP90 chaperone/DNA topoisomerase II/histidine kinase"/>
    <property type="match status" value="1"/>
</dbReference>
<evidence type="ECO:0000256" key="6">
    <source>
        <dbReference type="PROSITE-ProRule" id="PRU00169"/>
    </source>
</evidence>
<dbReference type="Pfam" id="PF13581">
    <property type="entry name" value="HATPase_c_2"/>
    <property type="match status" value="1"/>
</dbReference>
<dbReference type="InterPro" id="IPR039420">
    <property type="entry name" value="WalR-like"/>
</dbReference>
<dbReference type="GO" id="GO:0000156">
    <property type="term" value="F:phosphorelay response regulator activity"/>
    <property type="evidence" value="ECO:0007669"/>
    <property type="project" value="TreeGrafter"/>
</dbReference>
<dbReference type="eggNOG" id="COG0745">
    <property type="taxonomic scope" value="Bacteria"/>
</dbReference>
<dbReference type="STRING" id="575540.Isop_3147"/>
<keyword evidence="3" id="KW-0805">Transcription regulation</keyword>
<feature type="domain" description="Response regulatory" evidence="7">
    <location>
        <begin position="6"/>
        <end position="124"/>
    </location>
</feature>
<evidence type="ECO:0000313" key="9">
    <source>
        <dbReference type="Proteomes" id="UP000008631"/>
    </source>
</evidence>
<dbReference type="HOGENOM" id="CLU_997143_0_0_0"/>
<dbReference type="InterPro" id="IPR036890">
    <property type="entry name" value="HATPase_C_sf"/>
</dbReference>
<dbReference type="EMBL" id="CP002353">
    <property type="protein sequence ID" value="ADV63711.1"/>
    <property type="molecule type" value="Genomic_DNA"/>
</dbReference>
<proteinExistence type="predicted"/>
<evidence type="ECO:0000256" key="1">
    <source>
        <dbReference type="ARBA" id="ARBA00022553"/>
    </source>
</evidence>
<dbReference type="GO" id="GO:0032993">
    <property type="term" value="C:protein-DNA complex"/>
    <property type="evidence" value="ECO:0007669"/>
    <property type="project" value="TreeGrafter"/>
</dbReference>
<dbReference type="InParanoid" id="E8R3Y1"/>
<evidence type="ECO:0000313" key="8">
    <source>
        <dbReference type="EMBL" id="ADV63711.1"/>
    </source>
</evidence>
<dbReference type="SUPFAM" id="SSF52172">
    <property type="entry name" value="CheY-like"/>
    <property type="match status" value="1"/>
</dbReference>
<keyword evidence="4" id="KW-0238">DNA-binding</keyword>
<dbReference type="AlphaFoldDB" id="E8R3Y1"/>
<keyword evidence="5" id="KW-0804">Transcription</keyword>
<dbReference type="Gene3D" id="3.40.50.2300">
    <property type="match status" value="1"/>
</dbReference>
<dbReference type="PROSITE" id="PS50110">
    <property type="entry name" value="RESPONSE_REGULATORY"/>
    <property type="match status" value="1"/>
</dbReference>
<reference key="1">
    <citation type="submission" date="2010-11" db="EMBL/GenBank/DDBJ databases">
        <title>The complete sequence of chromosome of Isophaera pallida ATCC 43644.</title>
        <authorList>
            <consortium name="US DOE Joint Genome Institute (JGI-PGF)"/>
            <person name="Lucas S."/>
            <person name="Copeland A."/>
            <person name="Lapidus A."/>
            <person name="Bruce D."/>
            <person name="Goodwin L."/>
            <person name="Pitluck S."/>
            <person name="Kyrpides N."/>
            <person name="Mavromatis K."/>
            <person name="Pagani I."/>
            <person name="Ivanova N."/>
            <person name="Saunders E."/>
            <person name="Brettin T."/>
            <person name="Detter J.C."/>
            <person name="Han C."/>
            <person name="Tapia R."/>
            <person name="Land M."/>
            <person name="Hauser L."/>
            <person name="Markowitz V."/>
            <person name="Cheng J.-F."/>
            <person name="Hugenholtz P."/>
            <person name="Woyke T."/>
            <person name="Wu D."/>
            <person name="Eisen J.A."/>
        </authorList>
    </citation>
    <scope>NUCLEOTIDE SEQUENCE</scope>
    <source>
        <strain>ATCC 43644</strain>
    </source>
</reference>
<dbReference type="GO" id="GO:0000976">
    <property type="term" value="F:transcription cis-regulatory region binding"/>
    <property type="evidence" value="ECO:0007669"/>
    <property type="project" value="TreeGrafter"/>
</dbReference>
<dbReference type="CDD" id="cd16936">
    <property type="entry name" value="HATPase_RsbW-like"/>
    <property type="match status" value="1"/>
</dbReference>
<dbReference type="KEGG" id="ipa:Isop_3147"/>
<dbReference type="Pfam" id="PF00072">
    <property type="entry name" value="Response_reg"/>
    <property type="match status" value="1"/>
</dbReference>
<dbReference type="RefSeq" id="WP_013565999.1">
    <property type="nucleotide sequence ID" value="NC_014962.1"/>
</dbReference>
<dbReference type="GO" id="GO:0005829">
    <property type="term" value="C:cytosol"/>
    <property type="evidence" value="ECO:0007669"/>
    <property type="project" value="TreeGrafter"/>
</dbReference>
<evidence type="ECO:0000256" key="3">
    <source>
        <dbReference type="ARBA" id="ARBA00023015"/>
    </source>
</evidence>